<feature type="transmembrane region" description="Helical" evidence="9">
    <location>
        <begin position="497"/>
        <end position="520"/>
    </location>
</feature>
<feature type="region of interest" description="Disordered" evidence="8">
    <location>
        <begin position="409"/>
        <end position="437"/>
    </location>
</feature>
<evidence type="ECO:0000256" key="3">
    <source>
        <dbReference type="ARBA" id="ARBA00022737"/>
    </source>
</evidence>
<dbReference type="InterPro" id="IPR002110">
    <property type="entry name" value="Ankyrin_rpt"/>
</dbReference>
<keyword evidence="12" id="KW-1185">Reference proteome</keyword>
<dbReference type="Proteomes" id="UP001415857">
    <property type="component" value="Unassembled WGS sequence"/>
</dbReference>
<evidence type="ECO:0000256" key="1">
    <source>
        <dbReference type="ARBA" id="ARBA00004141"/>
    </source>
</evidence>
<evidence type="ECO:0000313" key="12">
    <source>
        <dbReference type="Proteomes" id="UP001415857"/>
    </source>
</evidence>
<feature type="repeat" description="ANK" evidence="7">
    <location>
        <begin position="324"/>
        <end position="344"/>
    </location>
</feature>
<dbReference type="PANTHER" id="PTHR24186">
    <property type="entry name" value="PROTEIN PHOSPHATASE 1 REGULATORY SUBUNIT"/>
    <property type="match status" value="1"/>
</dbReference>
<gene>
    <name evidence="11" type="ORF">L1049_019876</name>
</gene>
<evidence type="ECO:0000256" key="7">
    <source>
        <dbReference type="PROSITE-ProRule" id="PRU00023"/>
    </source>
</evidence>
<dbReference type="PROSITE" id="PS50088">
    <property type="entry name" value="ANK_REPEAT"/>
    <property type="match status" value="5"/>
</dbReference>
<evidence type="ECO:0000256" key="9">
    <source>
        <dbReference type="SAM" id="Phobius"/>
    </source>
</evidence>
<sequence>MDWKLFKAAASGDIDFLRQMELAHKLDFNQVTPQKNTVLHIAVNSGQKEFAKQVLGLCSSLLLKANAKGNSPLHIAASIGCLELVELLINSARTQINEDVESQEVDVLKELLRMANLEKKETALHVAVRNGHFGVVKLLTEADVGLLELVNNADQSPLFLAAVGGFSDIILHILENYPASPCGGKNGTNALHQAVINSHHGIMKILVERRRDMIKEADILKWTPLHYAAFGRDLEAVRLLLQFDNSGAYLSDKDEISPLHVAAFYGVVDVARELIQSSPYIWEMVDDKGRTALHVAVIGGREKMVKYMLEVLELVGLINEPDKEGNTPLHLAVAYKKYSIISILSRDRRVDKLATNNDFFTAYDLFISQEPKVDFAYSKVVYQLKHGARGLPFTQQWVDTKLRTKMKGEAVEKGESGSVTGSDQCPDKSEAVEKGKSASVNANDQGLDFSGKSTFDFQLVVAMLIATVTFAAAFSMPGGYNNSVGTDQGMANFIDRAAFKAFIIFDTTAFCFSVAIVHLLNGSFFVYKQRPSYVLLAFVFNFMALTSMALAFATDAKREELGGAVQVAHSPFQRTSPSLDSPATTAVAILDSVNGLVRGCSASDPFAKEVPEMQREKTERTRRQSTSMDGRRSFIITLCCIGLDPSRSSARQKSNIMDWKLFKAAASGDINFLCQTEAHKLNFNQVTPQQNTVLHIAVHSKQKEFAEKVLSLCPSLILKANVKGDTPLHVAARRRSLELAELLINGTKTLDEDVESQEVRVKDLLRMVNLEKEETALHVAVRNGQFGVVKAVYNTISLSK</sequence>
<dbReference type="Pfam" id="PF12796">
    <property type="entry name" value="Ank_2"/>
    <property type="match status" value="5"/>
</dbReference>
<organism evidence="11 12">
    <name type="scientific">Liquidambar formosana</name>
    <name type="common">Formosan gum</name>
    <dbReference type="NCBI Taxonomy" id="63359"/>
    <lineage>
        <taxon>Eukaryota</taxon>
        <taxon>Viridiplantae</taxon>
        <taxon>Streptophyta</taxon>
        <taxon>Embryophyta</taxon>
        <taxon>Tracheophyta</taxon>
        <taxon>Spermatophyta</taxon>
        <taxon>Magnoliopsida</taxon>
        <taxon>eudicotyledons</taxon>
        <taxon>Gunneridae</taxon>
        <taxon>Pentapetalae</taxon>
        <taxon>Saxifragales</taxon>
        <taxon>Altingiaceae</taxon>
        <taxon>Liquidambar</taxon>
    </lineage>
</organism>
<evidence type="ECO:0000256" key="4">
    <source>
        <dbReference type="ARBA" id="ARBA00022989"/>
    </source>
</evidence>
<evidence type="ECO:0000313" key="11">
    <source>
        <dbReference type="EMBL" id="KAK9291924.1"/>
    </source>
</evidence>
<dbReference type="SUPFAM" id="SSF48403">
    <property type="entry name" value="Ankyrin repeat"/>
    <property type="match status" value="2"/>
</dbReference>
<evidence type="ECO:0000256" key="6">
    <source>
        <dbReference type="ARBA" id="ARBA00023136"/>
    </source>
</evidence>
<feature type="repeat" description="ANK" evidence="7">
    <location>
        <begin position="288"/>
        <end position="310"/>
    </location>
</feature>
<evidence type="ECO:0000259" key="10">
    <source>
        <dbReference type="Pfam" id="PF13962"/>
    </source>
</evidence>
<dbReference type="PROSITE" id="PS50297">
    <property type="entry name" value="ANK_REP_REGION"/>
    <property type="match status" value="5"/>
</dbReference>
<reference evidence="11 12" key="1">
    <citation type="journal article" date="2024" name="Plant J.">
        <title>Genome sequences and population genomics reveal climatic adaptation and genomic divergence between two closely related sweetgum species.</title>
        <authorList>
            <person name="Xu W.Q."/>
            <person name="Ren C.Q."/>
            <person name="Zhang X.Y."/>
            <person name="Comes H.P."/>
            <person name="Liu X.H."/>
            <person name="Li Y.G."/>
            <person name="Kettle C.J."/>
            <person name="Jalonen R."/>
            <person name="Gaisberger H."/>
            <person name="Ma Y.Z."/>
            <person name="Qiu Y.X."/>
        </authorList>
    </citation>
    <scope>NUCLEOTIDE SEQUENCE [LARGE SCALE GENOMIC DNA]</scope>
    <source>
        <strain evidence="11">Hangzhou</strain>
    </source>
</reference>
<name>A0AAP0X392_LIQFO</name>
<dbReference type="PANTHER" id="PTHR24186:SF50">
    <property type="entry name" value="ANKYRIN REPEAT-CONTAINING PROTEIN ITN1-LIKE ISOFORM X1"/>
    <property type="match status" value="1"/>
</dbReference>
<dbReference type="InterPro" id="IPR026961">
    <property type="entry name" value="PGG_dom"/>
</dbReference>
<feature type="repeat" description="ANK" evidence="7">
    <location>
        <begin position="68"/>
        <end position="90"/>
    </location>
</feature>
<comment type="subcellular location">
    <subcellularLocation>
        <location evidence="1">Membrane</location>
        <topology evidence="1">Multi-pass membrane protein</topology>
    </subcellularLocation>
</comment>
<feature type="transmembrane region" description="Helical" evidence="9">
    <location>
        <begin position="532"/>
        <end position="553"/>
    </location>
</feature>
<dbReference type="InterPro" id="IPR036770">
    <property type="entry name" value="Ankyrin_rpt-contain_sf"/>
</dbReference>
<keyword evidence="5 7" id="KW-0040">ANK repeat</keyword>
<evidence type="ECO:0000256" key="2">
    <source>
        <dbReference type="ARBA" id="ARBA00022692"/>
    </source>
</evidence>
<comment type="caution">
    <text evidence="11">The sequence shown here is derived from an EMBL/GenBank/DDBJ whole genome shotgun (WGS) entry which is preliminary data.</text>
</comment>
<dbReference type="AlphaFoldDB" id="A0AAP0X392"/>
<feature type="domain" description="PGG" evidence="10">
    <location>
        <begin position="456"/>
        <end position="554"/>
    </location>
</feature>
<protein>
    <recommendedName>
        <fullName evidence="10">PGG domain-containing protein</fullName>
    </recommendedName>
</protein>
<accession>A0AAP0X392</accession>
<dbReference type="SMART" id="SM00248">
    <property type="entry name" value="ANK"/>
    <property type="match status" value="12"/>
</dbReference>
<dbReference type="EMBL" id="JBBPBK010000001">
    <property type="protein sequence ID" value="KAK9291924.1"/>
    <property type="molecule type" value="Genomic_DNA"/>
</dbReference>
<evidence type="ECO:0000256" key="5">
    <source>
        <dbReference type="ARBA" id="ARBA00023043"/>
    </source>
</evidence>
<keyword evidence="3" id="KW-0677">Repeat</keyword>
<keyword evidence="6 9" id="KW-0472">Membrane</keyword>
<keyword evidence="4 9" id="KW-1133">Transmembrane helix</keyword>
<feature type="repeat" description="ANK" evidence="7">
    <location>
        <begin position="119"/>
        <end position="141"/>
    </location>
</feature>
<proteinExistence type="predicted"/>
<dbReference type="Pfam" id="PF13962">
    <property type="entry name" value="PGG"/>
    <property type="match status" value="1"/>
</dbReference>
<feature type="compositionally biased region" description="Basic and acidic residues" evidence="8">
    <location>
        <begin position="425"/>
        <end position="436"/>
    </location>
</feature>
<evidence type="ECO:0000256" key="8">
    <source>
        <dbReference type="SAM" id="MobiDB-lite"/>
    </source>
</evidence>
<feature type="repeat" description="ANK" evidence="7">
    <location>
        <begin position="723"/>
        <end position="745"/>
    </location>
</feature>
<dbReference type="Gene3D" id="1.25.40.20">
    <property type="entry name" value="Ankyrin repeat-containing domain"/>
    <property type="match status" value="3"/>
</dbReference>
<dbReference type="GO" id="GO:0005886">
    <property type="term" value="C:plasma membrane"/>
    <property type="evidence" value="ECO:0007669"/>
    <property type="project" value="TreeGrafter"/>
</dbReference>
<keyword evidence="2 9" id="KW-0812">Transmembrane</keyword>